<name>A0A432V1E6_9HYPH</name>
<dbReference type="EMBL" id="RKST01000027">
    <property type="protein sequence ID" value="RUM95925.1"/>
    <property type="molecule type" value="Genomic_DNA"/>
</dbReference>
<gene>
    <name evidence="1" type="ORF">EET67_20610</name>
</gene>
<protein>
    <submittedName>
        <fullName evidence="1">Uncharacterized protein</fullName>
    </submittedName>
</protein>
<dbReference type="Proteomes" id="UP000281647">
    <property type="component" value="Unassembled WGS sequence"/>
</dbReference>
<dbReference type="AlphaFoldDB" id="A0A432V1E6"/>
<sequence>MTSAELSAIRADLSAAMERLRAIEARLGGEIEALKMHVDDHADRTWPPPRVIPSDPYWQWQNLENAAAHGPFKATKLYELRDRISLKVEGRRYYSLTQIWREHRPR</sequence>
<reference evidence="1 2" key="1">
    <citation type="submission" date="2018-11" db="EMBL/GenBank/DDBJ databases">
        <title>Pseudaminobacter arsenicus sp. nov., an arsenic-resistant bacterium isolated from arsenic-rich aquifers.</title>
        <authorList>
            <person name="Mu Y."/>
        </authorList>
    </citation>
    <scope>NUCLEOTIDE SEQUENCE [LARGE SCALE GENOMIC DNA]</scope>
    <source>
        <strain evidence="1 2">CB3</strain>
    </source>
</reference>
<comment type="caution">
    <text evidence="1">The sequence shown here is derived from an EMBL/GenBank/DDBJ whole genome shotgun (WGS) entry which is preliminary data.</text>
</comment>
<accession>A0A432V1E6</accession>
<dbReference type="RefSeq" id="WP_128628277.1">
    <property type="nucleotide sequence ID" value="NZ_RKST01000027.1"/>
</dbReference>
<evidence type="ECO:0000313" key="1">
    <source>
        <dbReference type="EMBL" id="RUM95925.1"/>
    </source>
</evidence>
<keyword evidence="2" id="KW-1185">Reference proteome</keyword>
<proteinExistence type="predicted"/>
<organism evidence="1 2">
    <name type="scientific">Borborobacter arsenicus</name>
    <dbReference type="NCBI Taxonomy" id="1851146"/>
    <lineage>
        <taxon>Bacteria</taxon>
        <taxon>Pseudomonadati</taxon>
        <taxon>Pseudomonadota</taxon>
        <taxon>Alphaproteobacteria</taxon>
        <taxon>Hyphomicrobiales</taxon>
        <taxon>Phyllobacteriaceae</taxon>
        <taxon>Borborobacter</taxon>
    </lineage>
</organism>
<evidence type="ECO:0000313" key="2">
    <source>
        <dbReference type="Proteomes" id="UP000281647"/>
    </source>
</evidence>